<dbReference type="Proteomes" id="UP000182471">
    <property type="component" value="Unassembled WGS sequence"/>
</dbReference>
<evidence type="ECO:0000256" key="2">
    <source>
        <dbReference type="ARBA" id="ARBA00022475"/>
    </source>
</evidence>
<comment type="subcellular location">
    <subcellularLocation>
        <location evidence="1">Cell membrane</location>
        <topology evidence="1">Multi-pass membrane protein</topology>
    </subcellularLocation>
</comment>
<feature type="transmembrane region" description="Helical" evidence="6">
    <location>
        <begin position="242"/>
        <end position="268"/>
    </location>
</feature>
<dbReference type="InterPro" id="IPR052536">
    <property type="entry name" value="ABC-4_Integral_Memb_Prot"/>
</dbReference>
<dbReference type="InterPro" id="IPR003838">
    <property type="entry name" value="ABC3_permease_C"/>
</dbReference>
<evidence type="ECO:0000256" key="5">
    <source>
        <dbReference type="ARBA" id="ARBA00023136"/>
    </source>
</evidence>
<keyword evidence="9" id="KW-1185">Reference proteome</keyword>
<keyword evidence="2" id="KW-1003">Cell membrane</keyword>
<dbReference type="PANTHER" id="PTHR46795:SF3">
    <property type="entry name" value="ABC TRANSPORTER PERMEASE"/>
    <property type="match status" value="1"/>
</dbReference>
<name>A0A1H9P6I9_9FIRM</name>
<dbReference type="AlphaFoldDB" id="A0A1H9P6I9"/>
<dbReference type="PANTHER" id="PTHR46795">
    <property type="entry name" value="ABC TRANSPORTER PERMEASE-RELATED-RELATED"/>
    <property type="match status" value="1"/>
</dbReference>
<evidence type="ECO:0000256" key="4">
    <source>
        <dbReference type="ARBA" id="ARBA00022989"/>
    </source>
</evidence>
<dbReference type="RefSeq" id="WP_074730280.1">
    <property type="nucleotide sequence ID" value="NZ_FOGW01000004.1"/>
</dbReference>
<feature type="transmembrane region" description="Helical" evidence="6">
    <location>
        <begin position="729"/>
        <end position="754"/>
    </location>
</feature>
<evidence type="ECO:0000313" key="8">
    <source>
        <dbReference type="EMBL" id="SER43193.1"/>
    </source>
</evidence>
<dbReference type="Pfam" id="PF02687">
    <property type="entry name" value="FtsX"/>
    <property type="match status" value="1"/>
</dbReference>
<accession>A0A1H9P6I9</accession>
<feature type="domain" description="ABC3 transporter permease C-terminal" evidence="7">
    <location>
        <begin position="63"/>
        <end position="172"/>
    </location>
</feature>
<proteinExistence type="predicted"/>
<feature type="transmembrane region" description="Helical" evidence="6">
    <location>
        <begin position="696"/>
        <end position="717"/>
    </location>
</feature>
<reference evidence="9" key="1">
    <citation type="submission" date="2016-10" db="EMBL/GenBank/DDBJ databases">
        <authorList>
            <person name="Varghese N."/>
            <person name="Submissions S."/>
        </authorList>
    </citation>
    <scope>NUCLEOTIDE SEQUENCE [LARGE SCALE GENOMIC DNA]</scope>
    <source>
        <strain evidence="9">S1b</strain>
    </source>
</reference>
<feature type="transmembrane region" description="Helical" evidence="6">
    <location>
        <begin position="20"/>
        <end position="38"/>
    </location>
</feature>
<evidence type="ECO:0000256" key="6">
    <source>
        <dbReference type="SAM" id="Phobius"/>
    </source>
</evidence>
<organism evidence="8 9">
    <name type="scientific">Lachnobacterium bovis</name>
    <dbReference type="NCBI Taxonomy" id="140626"/>
    <lineage>
        <taxon>Bacteria</taxon>
        <taxon>Bacillati</taxon>
        <taxon>Bacillota</taxon>
        <taxon>Clostridia</taxon>
        <taxon>Lachnospirales</taxon>
        <taxon>Lachnospiraceae</taxon>
        <taxon>Lachnobacterium</taxon>
    </lineage>
</organism>
<dbReference type="GO" id="GO:0005886">
    <property type="term" value="C:plasma membrane"/>
    <property type="evidence" value="ECO:0007669"/>
    <property type="project" value="UniProtKB-SubCell"/>
</dbReference>
<evidence type="ECO:0000256" key="3">
    <source>
        <dbReference type="ARBA" id="ARBA00022692"/>
    </source>
</evidence>
<feature type="transmembrane region" description="Helical" evidence="6">
    <location>
        <begin position="150"/>
        <end position="176"/>
    </location>
</feature>
<protein>
    <submittedName>
        <fullName evidence="8">Putative ABC transport system permease protein</fullName>
    </submittedName>
</protein>
<evidence type="ECO:0000259" key="7">
    <source>
        <dbReference type="Pfam" id="PF02687"/>
    </source>
</evidence>
<keyword evidence="4 6" id="KW-1133">Transmembrane helix</keyword>
<feature type="transmembrane region" description="Helical" evidence="6">
    <location>
        <begin position="635"/>
        <end position="662"/>
    </location>
</feature>
<sequence>MMLFKLSYKNIKAGIKDYAVYFITLALGVAMFYLFNSIESQSVIVSMKKDQNDLVEIAVQVINIISYIISIIFGCLIIYASRFLIKRRKNEFGIYLTLGMSKKQVSYILLGENFLIGLFSLGVGLIIGICGSYFVSGLVANLFEADMRRFYFVISGKAIIKTIVCFGIIFVVDIIFHMFQVGRYKLIDLLYANRKMESIKIRRIWPSVIVFILSIVVLAAAYHLALVDCFTDSITTNMQLKLLMAIILGCLGTLLFFWSVSGFALRILRYKSKVYYKELNIFTYRQLGYQINTNVIAMSIICILLFVTLCICAAGFSIKEDLTNKTKKSIPYDVEIQKTVCQKNYQVLNETMDRALGYEKQDKEKLKDISLNRMKLKKALNKLDGTYLANFKDYTVIKPMIWYGEKNPLQKETKNISQFTANEAGGVKSPKYSFPIFNRIYKQSDFNKIAMISKKNTVSLKENEYAVYYNCELDTLQNIVEDEIKLTDINICGIDIVPKYKKIKKATLSVDNSGMNACASIVVTDEMYNKMYNILSKRYYDYMEQSITKINSMKTLDEKTNYYDKLSSSDNPGYEVIQNRGMANYEVLIGNYKAKSSNVRRQVDKNIKHDIVNSKDYVGKIEIIGSKSEMIDASVGVGAITVFTGLYLGGGCLIVCVALLALKELTNNVDSIEKYEVIRKIGADEKMINKSLFKQGVIFFMIPLAVALVHCIFGLQFTEKILLFSDAKLNAVTVFVAFVCIIAIYVAYFVVTYLNSRRIINRK</sequence>
<dbReference type="EMBL" id="FOGW01000004">
    <property type="protein sequence ID" value="SER43193.1"/>
    <property type="molecule type" value="Genomic_DNA"/>
</dbReference>
<feature type="transmembrane region" description="Helical" evidence="6">
    <location>
        <begin position="295"/>
        <end position="318"/>
    </location>
</feature>
<feature type="transmembrane region" description="Helical" evidence="6">
    <location>
        <begin position="106"/>
        <end position="135"/>
    </location>
</feature>
<feature type="transmembrane region" description="Helical" evidence="6">
    <location>
        <begin position="204"/>
        <end position="222"/>
    </location>
</feature>
<evidence type="ECO:0000313" key="9">
    <source>
        <dbReference type="Proteomes" id="UP000182471"/>
    </source>
</evidence>
<keyword evidence="5 6" id="KW-0472">Membrane</keyword>
<keyword evidence="3 6" id="KW-0812">Transmembrane</keyword>
<feature type="transmembrane region" description="Helical" evidence="6">
    <location>
        <begin position="58"/>
        <end position="85"/>
    </location>
</feature>
<gene>
    <name evidence="8" type="ORF">SAMN02910429_00092</name>
</gene>
<evidence type="ECO:0000256" key="1">
    <source>
        <dbReference type="ARBA" id="ARBA00004651"/>
    </source>
</evidence>